<evidence type="ECO:0000256" key="2">
    <source>
        <dbReference type="ARBA" id="ARBA00009810"/>
    </source>
</evidence>
<evidence type="ECO:0000256" key="3">
    <source>
        <dbReference type="ARBA" id="ARBA00022448"/>
    </source>
</evidence>
<dbReference type="EMBL" id="JBIGIA010000005">
    <property type="protein sequence ID" value="MFG6456869.1"/>
    <property type="molecule type" value="Genomic_DNA"/>
</dbReference>
<dbReference type="InterPro" id="IPR000531">
    <property type="entry name" value="Beta-barrel_TonB"/>
</dbReference>
<evidence type="ECO:0000313" key="17">
    <source>
        <dbReference type="EMBL" id="MFG6456869.1"/>
    </source>
</evidence>
<evidence type="ECO:0000256" key="4">
    <source>
        <dbReference type="ARBA" id="ARBA00022452"/>
    </source>
</evidence>
<evidence type="ECO:0000256" key="1">
    <source>
        <dbReference type="ARBA" id="ARBA00004571"/>
    </source>
</evidence>
<feature type="domain" description="TonB-dependent receptor-like beta-barrel" evidence="15">
    <location>
        <begin position="349"/>
        <end position="808"/>
    </location>
</feature>
<evidence type="ECO:0000256" key="9">
    <source>
        <dbReference type="ARBA" id="ARBA00023170"/>
    </source>
</evidence>
<evidence type="ECO:0000256" key="5">
    <source>
        <dbReference type="ARBA" id="ARBA00022692"/>
    </source>
</evidence>
<evidence type="ECO:0000256" key="8">
    <source>
        <dbReference type="ARBA" id="ARBA00023136"/>
    </source>
</evidence>
<dbReference type="InterPro" id="IPR036942">
    <property type="entry name" value="Beta-barrel_TonB_sf"/>
</dbReference>
<dbReference type="SUPFAM" id="SSF56935">
    <property type="entry name" value="Porins"/>
    <property type="match status" value="1"/>
</dbReference>
<keyword evidence="4 11" id="KW-1134">Transmembrane beta strand</keyword>
<dbReference type="Pfam" id="PF07715">
    <property type="entry name" value="Plug"/>
    <property type="match status" value="1"/>
</dbReference>
<dbReference type="InterPro" id="IPR012910">
    <property type="entry name" value="Plug_dom"/>
</dbReference>
<dbReference type="Proteomes" id="UP001606305">
    <property type="component" value="Unassembled WGS sequence"/>
</dbReference>
<feature type="short sequence motif" description="TonB box" evidence="12">
    <location>
        <begin position="35"/>
        <end position="41"/>
    </location>
</feature>
<dbReference type="InterPro" id="IPR039426">
    <property type="entry name" value="TonB-dep_rcpt-like"/>
</dbReference>
<dbReference type="InterPro" id="IPR037066">
    <property type="entry name" value="Plug_dom_sf"/>
</dbReference>
<reference evidence="17 18" key="1">
    <citation type="submission" date="2024-09" db="EMBL/GenBank/DDBJ databases">
        <title>Novel species of the genus Pelomonas and Roseateles isolated from streams.</title>
        <authorList>
            <person name="Lu H."/>
        </authorList>
    </citation>
    <scope>NUCLEOTIDE SEQUENCE [LARGE SCALE GENOMIC DNA]</scope>
    <source>
        <strain evidence="17 18">BYS96W</strain>
    </source>
</reference>
<evidence type="ECO:0000256" key="13">
    <source>
        <dbReference type="RuleBase" id="RU003357"/>
    </source>
</evidence>
<keyword evidence="18" id="KW-1185">Reference proteome</keyword>
<evidence type="ECO:0000259" key="15">
    <source>
        <dbReference type="Pfam" id="PF00593"/>
    </source>
</evidence>
<dbReference type="InterPro" id="IPR010916">
    <property type="entry name" value="TonB_box_CS"/>
</dbReference>
<dbReference type="Gene3D" id="2.40.170.20">
    <property type="entry name" value="TonB-dependent receptor, beta-barrel domain"/>
    <property type="match status" value="1"/>
</dbReference>
<feature type="domain" description="TonB-dependent receptor plug" evidence="16">
    <location>
        <begin position="54"/>
        <end position="157"/>
    </location>
</feature>
<sequence>MFRDNPSIPLTALATAALLLSASAQAQTPPEKVETVVVTGQASSLRKALKMQENADNIVSAVVADDIGALPDVNAAESLARLPGVSVQRDQGEGRYVVVRGLGPDMNTITINGSLMPSPEASRRGVSMDVLPSGLIRSLEVIKSLTPDMDANSLGGTVDVKTLSAFDLPKSLLSAGLSASRDSLSHQTSPAGSLLGATRLMGGTLGVAAALNVDQRKFGSEDVETDGAWNAGKLAGVELRHYRPNRDRAAFATNIDYKPSEGRSYYARGMLARFSDDEERDRLTISNITGGSVAEGATATVRAERRLRARKYTRTLTSLVLGTEQDWGDWTVQANVGLGNGTERTPEQLNDARFRQNNVAGVSFTDTVKPIVTGPSTLYDASKFTLNAFTLQKRASDDNEHNARVDLSRAISLAGGTKLDLKFGAKLSRREKKNDTDQWSYSSGTATSPNYWGAGPTTLSAFVTGQTLDFSMGAIGPAMDTAAIRTRLAALPRDAAKVAGASALADYEMHEDIDAAYVQASLDLSPAWNVLAGLRHERTRFDAAGFASSVAGALSATQSDKGYANWLPGLHTRYKLDRATSLRAAWTNSVVRPNFDQLSPAVTLSSTTEASVGNPLLNPMRAHNLDVGVERLLGEDGAVSAYLFHKDIKDFTYATNLAGTGDWAGYTSVTGYANGAKASVQGVELSWQQPLRMLPGWMSGFIVGTNAAFTHSRADVARYDTASQTQRVRSSRMPGQSDTTVNLMLGYEAGPLSTRLAVNHKSKYLLQFGSDVTSPAQDQVVAGQRQLDLSVSYKVTPAVQLTFEGVNLNNEHYYTYVGVPQLNYQYEQYGRTYKLGLKIALF</sequence>
<evidence type="ECO:0000256" key="10">
    <source>
        <dbReference type="ARBA" id="ARBA00023237"/>
    </source>
</evidence>
<dbReference type="PANTHER" id="PTHR40980">
    <property type="entry name" value="PLUG DOMAIN-CONTAINING PROTEIN"/>
    <property type="match status" value="1"/>
</dbReference>
<keyword evidence="10 11" id="KW-0998">Cell outer membrane</keyword>
<keyword evidence="7 12" id="KW-0798">TonB box</keyword>
<name>A0ABW7G4J4_9BURK</name>
<organism evidence="17 18">
    <name type="scientific">Pelomonas nitida</name>
    <dbReference type="NCBI Taxonomy" id="3299027"/>
    <lineage>
        <taxon>Bacteria</taxon>
        <taxon>Pseudomonadati</taxon>
        <taxon>Pseudomonadota</taxon>
        <taxon>Betaproteobacteria</taxon>
        <taxon>Burkholderiales</taxon>
        <taxon>Sphaerotilaceae</taxon>
        <taxon>Roseateles</taxon>
    </lineage>
</organism>
<evidence type="ECO:0000256" key="7">
    <source>
        <dbReference type="ARBA" id="ARBA00023077"/>
    </source>
</evidence>
<evidence type="ECO:0000256" key="11">
    <source>
        <dbReference type="PROSITE-ProRule" id="PRU01360"/>
    </source>
</evidence>
<gene>
    <name evidence="17" type="ORF">ACG00X_08485</name>
</gene>
<evidence type="ECO:0000256" key="12">
    <source>
        <dbReference type="PROSITE-ProRule" id="PRU10143"/>
    </source>
</evidence>
<dbReference type="InterPro" id="IPR010104">
    <property type="entry name" value="TonB_rcpt_bac"/>
</dbReference>
<feature type="signal peptide" evidence="14">
    <location>
        <begin position="1"/>
        <end position="26"/>
    </location>
</feature>
<keyword evidence="6 14" id="KW-0732">Signal</keyword>
<accession>A0ABW7G4J4</accession>
<comment type="subcellular location">
    <subcellularLocation>
        <location evidence="1 11">Cell outer membrane</location>
        <topology evidence="1 11">Multi-pass membrane protein</topology>
    </subcellularLocation>
</comment>
<dbReference type="NCBIfam" id="TIGR01782">
    <property type="entry name" value="TonB-Xanth-Caul"/>
    <property type="match status" value="1"/>
</dbReference>
<keyword evidence="5 11" id="KW-0812">Transmembrane</keyword>
<dbReference type="PANTHER" id="PTHR40980:SF4">
    <property type="entry name" value="TONB-DEPENDENT RECEPTOR-LIKE BETA-BARREL DOMAIN-CONTAINING PROTEIN"/>
    <property type="match status" value="1"/>
</dbReference>
<dbReference type="Pfam" id="PF00593">
    <property type="entry name" value="TonB_dep_Rec_b-barrel"/>
    <property type="match status" value="1"/>
</dbReference>
<keyword evidence="3 11" id="KW-0813">Transport</keyword>
<dbReference type="PROSITE" id="PS52016">
    <property type="entry name" value="TONB_DEPENDENT_REC_3"/>
    <property type="match status" value="1"/>
</dbReference>
<evidence type="ECO:0000256" key="6">
    <source>
        <dbReference type="ARBA" id="ARBA00022729"/>
    </source>
</evidence>
<evidence type="ECO:0000313" key="18">
    <source>
        <dbReference type="Proteomes" id="UP001606305"/>
    </source>
</evidence>
<proteinExistence type="inferred from homology"/>
<dbReference type="RefSeq" id="WP_394487652.1">
    <property type="nucleotide sequence ID" value="NZ_JBIGIA010000005.1"/>
</dbReference>
<keyword evidence="8 11" id="KW-0472">Membrane</keyword>
<dbReference type="Gene3D" id="2.170.130.10">
    <property type="entry name" value="TonB-dependent receptor, plug domain"/>
    <property type="match status" value="1"/>
</dbReference>
<evidence type="ECO:0000259" key="16">
    <source>
        <dbReference type="Pfam" id="PF07715"/>
    </source>
</evidence>
<dbReference type="PROSITE" id="PS00430">
    <property type="entry name" value="TONB_DEPENDENT_REC_1"/>
    <property type="match status" value="1"/>
</dbReference>
<keyword evidence="9 17" id="KW-0675">Receptor</keyword>
<feature type="chain" id="PRO_5045695117" evidence="14">
    <location>
        <begin position="27"/>
        <end position="842"/>
    </location>
</feature>
<comment type="similarity">
    <text evidence="2 11 13">Belongs to the TonB-dependent receptor family.</text>
</comment>
<protein>
    <submittedName>
        <fullName evidence="17">TonB-dependent receptor</fullName>
    </submittedName>
</protein>
<evidence type="ECO:0000256" key="14">
    <source>
        <dbReference type="SAM" id="SignalP"/>
    </source>
</evidence>
<comment type="caution">
    <text evidence="17">The sequence shown here is derived from an EMBL/GenBank/DDBJ whole genome shotgun (WGS) entry which is preliminary data.</text>
</comment>
<dbReference type="CDD" id="cd01347">
    <property type="entry name" value="ligand_gated_channel"/>
    <property type="match status" value="1"/>
</dbReference>